<dbReference type="EC" id="2.8.3.5" evidence="5"/>
<comment type="pathway">
    <text evidence="1">Ketone metabolism; succinyl-CoA degradation; acetoacetyl-CoA from succinyl-CoA: step 1/1.</text>
</comment>
<keyword evidence="7" id="KW-0809">Transit peptide</keyword>
<evidence type="ECO:0000256" key="4">
    <source>
        <dbReference type="ARBA" id="ARBA00007154"/>
    </source>
</evidence>
<dbReference type="InterPro" id="IPR004163">
    <property type="entry name" value="CoA_transf_BS"/>
</dbReference>
<evidence type="ECO:0000256" key="5">
    <source>
        <dbReference type="ARBA" id="ARBA00012490"/>
    </source>
</evidence>
<evidence type="ECO:0000313" key="10">
    <source>
        <dbReference type="EMBL" id="NOV96465.1"/>
    </source>
</evidence>
<dbReference type="Pfam" id="PF01144">
    <property type="entry name" value="CoA_trans"/>
    <property type="match status" value="2"/>
</dbReference>
<reference evidence="10 11" key="1">
    <citation type="submission" date="2020-05" db="EMBL/GenBank/DDBJ databases">
        <title>Genomic Encyclopedia of Type Strains, Phase III (KMG-III): the genomes of soil and plant-associated and newly described type strains.</title>
        <authorList>
            <person name="Whitman W."/>
        </authorList>
    </citation>
    <scope>NUCLEOTIDE SEQUENCE [LARGE SCALE GENOMIC DNA]</scope>
    <source>
        <strain evidence="10 11">KCTC 19046</strain>
    </source>
</reference>
<comment type="similarity">
    <text evidence="2">Belongs to the 3-oxoacid CoA-transferase subunit A family.</text>
</comment>
<feature type="region of interest" description="Disordered" evidence="9">
    <location>
        <begin position="254"/>
        <end position="295"/>
    </location>
</feature>
<comment type="similarity">
    <text evidence="4 8">Belongs to the 3-oxoacid CoA-transferase family.</text>
</comment>
<dbReference type="InterPro" id="IPR012792">
    <property type="entry name" value="3-oxoacid_CoA-transf_A"/>
</dbReference>
<keyword evidence="6 8" id="KW-0808">Transferase</keyword>
<dbReference type="PANTHER" id="PTHR13707:SF60">
    <property type="entry name" value="ACETATE COA-TRANSFERASE SUBUNIT ALPHA"/>
    <property type="match status" value="1"/>
</dbReference>
<dbReference type="NCBIfam" id="TIGR02428">
    <property type="entry name" value="pcaJ_scoB_fam"/>
    <property type="match status" value="1"/>
</dbReference>
<evidence type="ECO:0000256" key="6">
    <source>
        <dbReference type="ARBA" id="ARBA00022679"/>
    </source>
</evidence>
<evidence type="ECO:0000313" key="11">
    <source>
        <dbReference type="Proteomes" id="UP000757540"/>
    </source>
</evidence>
<evidence type="ECO:0000256" key="3">
    <source>
        <dbReference type="ARBA" id="ARBA00007047"/>
    </source>
</evidence>
<dbReference type="SUPFAM" id="SSF100950">
    <property type="entry name" value="NagB/RpiA/CoA transferase-like"/>
    <property type="match status" value="2"/>
</dbReference>
<dbReference type="NCBIfam" id="TIGR02429">
    <property type="entry name" value="pcaI_scoA_fam"/>
    <property type="match status" value="1"/>
</dbReference>
<dbReference type="GO" id="GO:0008260">
    <property type="term" value="F:succinyl-CoA:3-oxo-acid CoA-transferase activity"/>
    <property type="evidence" value="ECO:0007669"/>
    <property type="project" value="UniProtKB-EC"/>
</dbReference>
<organism evidence="10 11">
    <name type="scientific">Isoptericola halotolerans</name>
    <dbReference type="NCBI Taxonomy" id="300560"/>
    <lineage>
        <taxon>Bacteria</taxon>
        <taxon>Bacillati</taxon>
        <taxon>Actinomycetota</taxon>
        <taxon>Actinomycetes</taxon>
        <taxon>Micrococcales</taxon>
        <taxon>Promicromonosporaceae</taxon>
        <taxon>Isoptericola</taxon>
    </lineage>
</organism>
<dbReference type="Proteomes" id="UP000757540">
    <property type="component" value="Unassembled WGS sequence"/>
</dbReference>
<dbReference type="PANTHER" id="PTHR13707">
    <property type="entry name" value="KETOACID-COENZYME A TRANSFERASE"/>
    <property type="match status" value="1"/>
</dbReference>
<evidence type="ECO:0000256" key="7">
    <source>
        <dbReference type="ARBA" id="ARBA00022946"/>
    </source>
</evidence>
<comment type="caution">
    <text evidence="10">The sequence shown here is derived from an EMBL/GenBank/DDBJ whole genome shotgun (WGS) entry which is preliminary data.</text>
</comment>
<protein>
    <recommendedName>
        <fullName evidence="5">3-oxoacid CoA-transferase</fullName>
        <ecNumber evidence="5">2.8.3.5</ecNumber>
    </recommendedName>
</protein>
<name>A0ABX2A150_9MICO</name>
<dbReference type="SMART" id="SM00882">
    <property type="entry name" value="CoA_trans"/>
    <property type="match status" value="2"/>
</dbReference>
<sequence>MTSTGTGIDKVVRSAADAVADVPDGASVAVGGFGLCGNPIALIEALRDRGTRDLWVVSNNCGVDDWGLGVLLAADRIRRITASYVGENKEFARRYLSGELQLELTPQGTLAEKLRAGGSGIAAFYTRAGIGTQVADGGLPQRYDADGGVVVASPPKDVRTFTDPAAPDGTESEYVLEEAISTDFALVHAAKGDRHGNLVFHRSARNFAPQAAMAGRVCVAQVEQLVEPGELDPDEIHLPGVYVHRVVPVGSAIEKRIEKRTTRPAGSSPSTRPADGADTGTDPARHGRTRDQMAARAAAELADGSSVNLGIGMPTLVPNHVPPGRHLVLQSENGLLGVGPYPTEDEVDPDLINAGKETVTLLPGASVFDAATSFGMIRGGKIDAAILGAMQVSATGDLANWMIPGKMVKGPGGAMDLVNGARRLVVLMDHTARDGSPKILPECTLPLTGRGVVDRIITDLAVIDVTDDGLVLRELAPGVTVDEVVAATAAPLLLDLDLDPSREAQT</sequence>
<dbReference type="InterPro" id="IPR004165">
    <property type="entry name" value="CoA_trans_fam_I"/>
</dbReference>
<dbReference type="InterPro" id="IPR012791">
    <property type="entry name" value="3-oxoacid_CoA-transf_B"/>
</dbReference>
<evidence type="ECO:0000256" key="9">
    <source>
        <dbReference type="SAM" id="MobiDB-lite"/>
    </source>
</evidence>
<comment type="similarity">
    <text evidence="3">Belongs to the 3-oxoacid CoA-transferase subunit B family.</text>
</comment>
<dbReference type="PROSITE" id="PS01274">
    <property type="entry name" value="COA_TRANSF_2"/>
    <property type="match status" value="1"/>
</dbReference>
<feature type="compositionally biased region" description="Basic and acidic residues" evidence="9">
    <location>
        <begin position="283"/>
        <end position="293"/>
    </location>
</feature>
<dbReference type="InterPro" id="IPR014388">
    <property type="entry name" value="3-oxoacid_CoA-transferase"/>
</dbReference>
<dbReference type="PROSITE" id="PS01273">
    <property type="entry name" value="COA_TRANSF_1"/>
    <property type="match status" value="1"/>
</dbReference>
<dbReference type="Gene3D" id="3.40.1080.10">
    <property type="entry name" value="Glutaconate Coenzyme A-transferase"/>
    <property type="match status" value="2"/>
</dbReference>
<dbReference type="EMBL" id="JABEZU010000001">
    <property type="protein sequence ID" value="NOV96465.1"/>
    <property type="molecule type" value="Genomic_DNA"/>
</dbReference>
<dbReference type="PIRSF" id="PIRSF000858">
    <property type="entry name" value="SCOT-t"/>
    <property type="match status" value="1"/>
</dbReference>
<gene>
    <name evidence="10" type="ORF">HDG69_001018</name>
</gene>
<evidence type="ECO:0000256" key="8">
    <source>
        <dbReference type="PIRNR" id="PIRNR000858"/>
    </source>
</evidence>
<proteinExistence type="inferred from homology"/>
<accession>A0ABX2A150</accession>
<dbReference type="InterPro" id="IPR004164">
    <property type="entry name" value="CoA_transf_AS"/>
</dbReference>
<evidence type="ECO:0000256" key="1">
    <source>
        <dbReference type="ARBA" id="ARBA00004753"/>
    </source>
</evidence>
<evidence type="ECO:0000256" key="2">
    <source>
        <dbReference type="ARBA" id="ARBA00005612"/>
    </source>
</evidence>
<keyword evidence="11" id="KW-1185">Reference proteome</keyword>
<dbReference type="InterPro" id="IPR037171">
    <property type="entry name" value="NagB/RpiA_transferase-like"/>
</dbReference>